<evidence type="ECO:0000256" key="1">
    <source>
        <dbReference type="SAM" id="Phobius"/>
    </source>
</evidence>
<keyword evidence="3" id="KW-1185">Reference proteome</keyword>
<reference evidence="2 3" key="1">
    <citation type="journal article" date="2024" name="Plant J.">
        <title>Genome sequences and population genomics reveal climatic adaptation and genomic divergence between two closely related sweetgum species.</title>
        <authorList>
            <person name="Xu W.Q."/>
            <person name="Ren C.Q."/>
            <person name="Zhang X.Y."/>
            <person name="Comes H.P."/>
            <person name="Liu X.H."/>
            <person name="Li Y.G."/>
            <person name="Kettle C.J."/>
            <person name="Jalonen R."/>
            <person name="Gaisberger H."/>
            <person name="Ma Y.Z."/>
            <person name="Qiu Y.X."/>
        </authorList>
    </citation>
    <scope>NUCLEOTIDE SEQUENCE [LARGE SCALE GENOMIC DNA]</scope>
    <source>
        <strain evidence="2">Hangzhou</strain>
    </source>
</reference>
<proteinExistence type="predicted"/>
<protein>
    <submittedName>
        <fullName evidence="2">Uncharacterized protein</fullName>
    </submittedName>
</protein>
<keyword evidence="1" id="KW-0812">Transmembrane</keyword>
<sequence length="156" mass="18653">MIKGVLMEISYMEFHDNIEHCNVSTYETMWYKILKLFDRHFLNTPFNTFFSPFALDFLEGKKKDYKDLSRILAMVYDRITDGLVVPVEIIYFQKFISLPYAEYISSYAKPSKFCFNTISLIFIFLFIYYFYSKLRNSRMILELPCVPGIFKEVPIL</sequence>
<dbReference type="AlphaFoldDB" id="A0AAP0RDC4"/>
<organism evidence="2 3">
    <name type="scientific">Liquidambar formosana</name>
    <name type="common">Formosan gum</name>
    <dbReference type="NCBI Taxonomy" id="63359"/>
    <lineage>
        <taxon>Eukaryota</taxon>
        <taxon>Viridiplantae</taxon>
        <taxon>Streptophyta</taxon>
        <taxon>Embryophyta</taxon>
        <taxon>Tracheophyta</taxon>
        <taxon>Spermatophyta</taxon>
        <taxon>Magnoliopsida</taxon>
        <taxon>eudicotyledons</taxon>
        <taxon>Gunneridae</taxon>
        <taxon>Pentapetalae</taxon>
        <taxon>Saxifragales</taxon>
        <taxon>Altingiaceae</taxon>
        <taxon>Liquidambar</taxon>
    </lineage>
</organism>
<name>A0AAP0RDC4_LIQFO</name>
<dbReference type="EMBL" id="JBBPBK010000011">
    <property type="protein sequence ID" value="KAK9275658.1"/>
    <property type="molecule type" value="Genomic_DNA"/>
</dbReference>
<evidence type="ECO:0000313" key="2">
    <source>
        <dbReference type="EMBL" id="KAK9275658.1"/>
    </source>
</evidence>
<evidence type="ECO:0000313" key="3">
    <source>
        <dbReference type="Proteomes" id="UP001415857"/>
    </source>
</evidence>
<keyword evidence="1" id="KW-1133">Transmembrane helix</keyword>
<keyword evidence="1" id="KW-0472">Membrane</keyword>
<dbReference type="Proteomes" id="UP001415857">
    <property type="component" value="Unassembled WGS sequence"/>
</dbReference>
<comment type="caution">
    <text evidence="2">The sequence shown here is derived from an EMBL/GenBank/DDBJ whole genome shotgun (WGS) entry which is preliminary data.</text>
</comment>
<gene>
    <name evidence="2" type="ORF">L1049_022925</name>
</gene>
<feature type="transmembrane region" description="Helical" evidence="1">
    <location>
        <begin position="113"/>
        <end position="131"/>
    </location>
</feature>
<accession>A0AAP0RDC4</accession>